<dbReference type="InterPro" id="IPR024185">
    <property type="entry name" value="FTHF_cligase-like_sf"/>
</dbReference>
<comment type="caution">
    <text evidence="4">The sequence shown here is derived from an EMBL/GenBank/DDBJ whole genome shotgun (WGS) entry which is preliminary data.</text>
</comment>
<dbReference type="EMBL" id="VSSQ01089309">
    <property type="protein sequence ID" value="MPN35610.1"/>
    <property type="molecule type" value="Genomic_DNA"/>
</dbReference>
<dbReference type="Gene3D" id="3.40.50.10420">
    <property type="entry name" value="NagB/RpiA/CoA transferase-like"/>
    <property type="match status" value="1"/>
</dbReference>
<dbReference type="InterPro" id="IPR002698">
    <property type="entry name" value="FTHF_cligase"/>
</dbReference>
<dbReference type="GO" id="GO:0005524">
    <property type="term" value="F:ATP binding"/>
    <property type="evidence" value="ECO:0007669"/>
    <property type="project" value="UniProtKB-KW"/>
</dbReference>
<reference evidence="4" key="1">
    <citation type="submission" date="2019-08" db="EMBL/GenBank/DDBJ databases">
        <authorList>
            <person name="Kucharzyk K."/>
            <person name="Murdoch R.W."/>
            <person name="Higgins S."/>
            <person name="Loffler F."/>
        </authorList>
    </citation>
    <scope>NUCLEOTIDE SEQUENCE</scope>
</reference>
<evidence type="ECO:0000256" key="2">
    <source>
        <dbReference type="ARBA" id="ARBA00022741"/>
    </source>
</evidence>
<keyword evidence="3" id="KW-0067">ATP-binding</keyword>
<dbReference type="GO" id="GO:0035999">
    <property type="term" value="P:tetrahydrofolate interconversion"/>
    <property type="evidence" value="ECO:0007669"/>
    <property type="project" value="TreeGrafter"/>
</dbReference>
<organism evidence="4">
    <name type="scientific">bioreactor metagenome</name>
    <dbReference type="NCBI Taxonomy" id="1076179"/>
    <lineage>
        <taxon>unclassified sequences</taxon>
        <taxon>metagenomes</taxon>
        <taxon>ecological metagenomes</taxon>
    </lineage>
</organism>
<dbReference type="PANTHER" id="PTHR23407:SF1">
    <property type="entry name" value="5-FORMYLTETRAHYDROFOLATE CYCLO-LIGASE"/>
    <property type="match status" value="1"/>
</dbReference>
<dbReference type="Pfam" id="PF01812">
    <property type="entry name" value="5-FTHF_cyc-lig"/>
    <property type="match status" value="1"/>
</dbReference>
<evidence type="ECO:0000256" key="3">
    <source>
        <dbReference type="ARBA" id="ARBA00022840"/>
    </source>
</evidence>
<dbReference type="InterPro" id="IPR037171">
    <property type="entry name" value="NagB/RpiA_transferase-like"/>
</dbReference>
<evidence type="ECO:0000313" key="4">
    <source>
        <dbReference type="EMBL" id="MPN35610.1"/>
    </source>
</evidence>
<accession>A0A645HA61</accession>
<keyword evidence="2" id="KW-0547">Nucleotide-binding</keyword>
<comment type="similarity">
    <text evidence="1">Belongs to the 5-formyltetrahydrofolate cyclo-ligase family.</text>
</comment>
<dbReference type="AlphaFoldDB" id="A0A645HA61"/>
<sequence length="120" mass="13388">MQELLARGCRLSSGKCLPDNQLEFRLITDPRELISGTRQILEPTGAVQAKQTIEAILIPLVAFDAQHHRLGHGQGYYDRFLADYPGLKIGLAYAYQEVDRIAVTAQDIPLDLIITERGIN</sequence>
<evidence type="ECO:0000256" key="1">
    <source>
        <dbReference type="ARBA" id="ARBA00010638"/>
    </source>
</evidence>
<proteinExistence type="inferred from homology"/>
<dbReference type="NCBIfam" id="TIGR02727">
    <property type="entry name" value="MTHFS_bact"/>
    <property type="match status" value="1"/>
</dbReference>
<protein>
    <recommendedName>
        <fullName evidence="5">5-formyltetrahydrofolate cyclo-ligase</fullName>
    </recommendedName>
</protein>
<name>A0A645HA61_9ZZZZ</name>
<gene>
    <name evidence="4" type="ORF">SDC9_183108</name>
</gene>
<dbReference type="PANTHER" id="PTHR23407">
    <property type="entry name" value="ATPASE INHIBITOR/5-FORMYLTETRAHYDROFOLATE CYCLO-LIGASE"/>
    <property type="match status" value="1"/>
</dbReference>
<dbReference type="GO" id="GO:0030272">
    <property type="term" value="F:5-formyltetrahydrofolate cyclo-ligase activity"/>
    <property type="evidence" value="ECO:0007669"/>
    <property type="project" value="TreeGrafter"/>
</dbReference>
<evidence type="ECO:0008006" key="5">
    <source>
        <dbReference type="Google" id="ProtNLM"/>
    </source>
</evidence>
<dbReference type="GO" id="GO:0009396">
    <property type="term" value="P:folic acid-containing compound biosynthetic process"/>
    <property type="evidence" value="ECO:0007669"/>
    <property type="project" value="TreeGrafter"/>
</dbReference>
<dbReference type="SUPFAM" id="SSF100950">
    <property type="entry name" value="NagB/RpiA/CoA transferase-like"/>
    <property type="match status" value="1"/>
</dbReference>